<evidence type="ECO:0000313" key="1">
    <source>
        <dbReference type="EMBL" id="KAI9915409.1"/>
    </source>
</evidence>
<organism evidence="1 2">
    <name type="scientific">Peronosclerospora sorghi</name>
    <dbReference type="NCBI Taxonomy" id="230839"/>
    <lineage>
        <taxon>Eukaryota</taxon>
        <taxon>Sar</taxon>
        <taxon>Stramenopiles</taxon>
        <taxon>Oomycota</taxon>
        <taxon>Peronosporomycetes</taxon>
        <taxon>Peronosporales</taxon>
        <taxon>Peronosporaceae</taxon>
        <taxon>Peronosclerospora</taxon>
    </lineage>
</organism>
<reference evidence="1 2" key="1">
    <citation type="journal article" date="2022" name="bioRxiv">
        <title>The genome of the oomycete Peronosclerospora sorghi, a cosmopolitan pathogen of maize and sorghum, is inflated with dispersed pseudogenes.</title>
        <authorList>
            <person name="Fletcher K."/>
            <person name="Martin F."/>
            <person name="Isakeit T."/>
            <person name="Cavanaugh K."/>
            <person name="Magill C."/>
            <person name="Michelmore R."/>
        </authorList>
    </citation>
    <scope>NUCLEOTIDE SEQUENCE [LARGE SCALE GENOMIC DNA]</scope>
    <source>
        <strain evidence="1">P6</strain>
    </source>
</reference>
<accession>A0ACC0WBE0</accession>
<comment type="caution">
    <text evidence="1">The sequence shown here is derived from an EMBL/GenBank/DDBJ whole genome shotgun (WGS) entry which is preliminary data.</text>
</comment>
<dbReference type="EMBL" id="CM047582">
    <property type="protein sequence ID" value="KAI9915409.1"/>
    <property type="molecule type" value="Genomic_DNA"/>
</dbReference>
<evidence type="ECO:0000313" key="2">
    <source>
        <dbReference type="Proteomes" id="UP001163321"/>
    </source>
</evidence>
<keyword evidence="2" id="KW-1185">Reference proteome</keyword>
<name>A0ACC0WBE0_9STRA</name>
<sequence length="162" mass="18080">MKFNQEADAEHFKDPWTWVSLAKAGRNDGCDDIDDEVAQITGAPIAKWLQMESINTRQELADASVVSTICGLVNPLDPSAQKLQEKLEKLNDEDLIGEIDVVERLETQKLCTPADLISTPSDLILEAVGALSNVSIQIVRSWQTRAQQLVDEHPWLADWQTQ</sequence>
<protein>
    <submittedName>
        <fullName evidence="1">Uncharacterized protein</fullName>
    </submittedName>
</protein>
<proteinExistence type="predicted"/>
<gene>
    <name evidence="1" type="ORF">PsorP6_007384</name>
</gene>
<dbReference type="Proteomes" id="UP001163321">
    <property type="component" value="Chromosome 3"/>
</dbReference>